<organism evidence="13 14">
    <name type="scientific">Eremothecium cymbalariae (strain CBS 270.75 / DBVPG 7215 / KCTC 17166 / NRRL Y-17582)</name>
    <name type="common">Yeast</name>
    <dbReference type="NCBI Taxonomy" id="931890"/>
    <lineage>
        <taxon>Eukaryota</taxon>
        <taxon>Fungi</taxon>
        <taxon>Dikarya</taxon>
        <taxon>Ascomycota</taxon>
        <taxon>Saccharomycotina</taxon>
        <taxon>Saccharomycetes</taxon>
        <taxon>Saccharomycetales</taxon>
        <taxon>Saccharomycetaceae</taxon>
        <taxon>Eremothecium</taxon>
    </lineage>
</organism>
<evidence type="ECO:0000313" key="14">
    <source>
        <dbReference type="Proteomes" id="UP000006790"/>
    </source>
</evidence>
<evidence type="ECO:0000313" key="13">
    <source>
        <dbReference type="EMBL" id="AET40063.1"/>
    </source>
</evidence>
<feature type="transmembrane region" description="Helical" evidence="12">
    <location>
        <begin position="212"/>
        <end position="239"/>
    </location>
</feature>
<evidence type="ECO:0000256" key="6">
    <source>
        <dbReference type="ARBA" id="ARBA00022676"/>
    </source>
</evidence>
<evidence type="ECO:0000256" key="4">
    <source>
        <dbReference type="ARBA" id="ARBA00013795"/>
    </source>
</evidence>
<feature type="transmembrane region" description="Helical" evidence="12">
    <location>
        <begin position="254"/>
        <end position="275"/>
    </location>
</feature>
<dbReference type="EC" id="2.4.1.-" evidence="12"/>
<dbReference type="eggNOG" id="KOG2647">
    <property type="taxonomic scope" value="Eukaryota"/>
</dbReference>
<evidence type="ECO:0000256" key="5">
    <source>
        <dbReference type="ARBA" id="ARBA00022502"/>
    </source>
</evidence>
<evidence type="ECO:0000256" key="1">
    <source>
        <dbReference type="ARBA" id="ARBA00004477"/>
    </source>
</evidence>
<keyword evidence="14" id="KW-1185">Reference proteome</keyword>
<reference evidence="13 14" key="1">
    <citation type="journal article" date="2011" name="G3 (Bethesda)">
        <title>Genome evolution in the Eremothecium clade of the Saccharomyces complex revealed by comparative genomics.</title>
        <authorList>
            <person name="Wendland J."/>
            <person name="Walther A."/>
        </authorList>
    </citation>
    <scope>NUCLEOTIDE SEQUENCE [LARGE SCALE GENOMIC DNA]</scope>
    <source>
        <strain evidence="14">CBS 270.75 / DBVPG 7215 / KCTC 17166 / NRRL Y-17582</strain>
    </source>
</reference>
<evidence type="ECO:0000256" key="12">
    <source>
        <dbReference type="RuleBase" id="RU363112"/>
    </source>
</evidence>
<evidence type="ECO:0000256" key="2">
    <source>
        <dbReference type="ARBA" id="ARBA00004687"/>
    </source>
</evidence>
<evidence type="ECO:0000256" key="7">
    <source>
        <dbReference type="ARBA" id="ARBA00022679"/>
    </source>
</evidence>
<evidence type="ECO:0000256" key="9">
    <source>
        <dbReference type="ARBA" id="ARBA00022824"/>
    </source>
</evidence>
<dbReference type="AlphaFoldDB" id="I6NDC1"/>
<dbReference type="InParanoid" id="I6NDC1"/>
<comment type="function">
    <text evidence="12">Mannosyltransferase involved in glycosylphosphatidylinositol-anchor biosynthesis.</text>
</comment>
<dbReference type="GO" id="GO:0006506">
    <property type="term" value="P:GPI anchor biosynthetic process"/>
    <property type="evidence" value="ECO:0007669"/>
    <property type="project" value="UniProtKB-UniPathway"/>
</dbReference>
<dbReference type="GO" id="GO:0120563">
    <property type="term" value="F:dol-P-Man:Man(1)GlcN-acyl-PI alpha-1,6-mannosyltransferase activity"/>
    <property type="evidence" value="ECO:0007669"/>
    <property type="project" value="EnsemblFungi"/>
</dbReference>
<feature type="transmembrane region" description="Helical" evidence="12">
    <location>
        <begin position="408"/>
        <end position="430"/>
    </location>
</feature>
<name>I6NDC1_ERECY</name>
<keyword evidence="10 12" id="KW-1133">Transmembrane helix</keyword>
<evidence type="ECO:0000256" key="3">
    <source>
        <dbReference type="ARBA" id="ARBA00008698"/>
    </source>
</evidence>
<dbReference type="KEGG" id="erc:Ecym_5301"/>
<keyword evidence="7 12" id="KW-0808">Transferase</keyword>
<dbReference type="PANTHER" id="PTHR12468">
    <property type="entry name" value="GPI MANNOSYLTRANSFERASE 2"/>
    <property type="match status" value="1"/>
</dbReference>
<dbReference type="Pfam" id="PF04188">
    <property type="entry name" value="Mannosyl_trans2"/>
    <property type="match status" value="2"/>
</dbReference>
<keyword evidence="6 12" id="KW-0328">Glycosyltransferase</keyword>
<gene>
    <name evidence="13" type="ordered locus">Ecym_5301</name>
</gene>
<evidence type="ECO:0000256" key="8">
    <source>
        <dbReference type="ARBA" id="ARBA00022692"/>
    </source>
</evidence>
<dbReference type="EMBL" id="CP002501">
    <property type="protein sequence ID" value="AET40063.1"/>
    <property type="molecule type" value="Genomic_DNA"/>
</dbReference>
<comment type="similarity">
    <text evidence="3 12">Belongs to the PIGV family.</text>
</comment>
<dbReference type="PANTHER" id="PTHR12468:SF2">
    <property type="entry name" value="GPI MANNOSYLTRANSFERASE 2"/>
    <property type="match status" value="1"/>
</dbReference>
<dbReference type="Proteomes" id="UP000006790">
    <property type="component" value="Chromosome 5"/>
</dbReference>
<dbReference type="FunCoup" id="I6NDC1">
    <property type="interactions" value="292"/>
</dbReference>
<evidence type="ECO:0000256" key="11">
    <source>
        <dbReference type="ARBA" id="ARBA00023136"/>
    </source>
</evidence>
<accession>I6NDC1</accession>
<evidence type="ECO:0000256" key="10">
    <source>
        <dbReference type="ARBA" id="ARBA00022989"/>
    </source>
</evidence>
<feature type="transmembrane region" description="Helical" evidence="12">
    <location>
        <begin position="358"/>
        <end position="388"/>
    </location>
</feature>
<protein>
    <recommendedName>
        <fullName evidence="4 12">GPI mannosyltransferase 2</fullName>
        <ecNumber evidence="12">2.4.1.-</ecNumber>
    </recommendedName>
</protein>
<proteinExistence type="inferred from homology"/>
<feature type="transmembrane region" description="Helical" evidence="12">
    <location>
        <begin position="326"/>
        <end position="346"/>
    </location>
</feature>
<dbReference type="HOGENOM" id="CLU_029048_0_0_1"/>
<keyword evidence="5 12" id="KW-0337">GPI-anchor biosynthesis</keyword>
<dbReference type="UniPathway" id="UPA00196"/>
<dbReference type="OMA" id="CEWTLPS"/>
<feature type="transmembrane region" description="Helical" evidence="12">
    <location>
        <begin position="154"/>
        <end position="173"/>
    </location>
</feature>
<comment type="subcellular location">
    <subcellularLocation>
        <location evidence="1 12">Endoplasmic reticulum membrane</location>
        <topology evidence="1 12">Multi-pass membrane protein</topology>
    </subcellularLocation>
</comment>
<feature type="transmembrane region" description="Helical" evidence="12">
    <location>
        <begin position="287"/>
        <end position="306"/>
    </location>
</feature>
<dbReference type="GO" id="GO:0005789">
    <property type="term" value="C:endoplasmic reticulum membrane"/>
    <property type="evidence" value="ECO:0007669"/>
    <property type="project" value="UniProtKB-SubCell"/>
</dbReference>
<dbReference type="GO" id="GO:0120097">
    <property type="term" value="C:glycosylphosphatidylinositol-mannosyltransferase II complex"/>
    <property type="evidence" value="ECO:0007669"/>
    <property type="project" value="EnsemblFungi"/>
</dbReference>
<keyword evidence="9 12" id="KW-0256">Endoplasmic reticulum</keyword>
<feature type="transmembrane region" description="Helical" evidence="12">
    <location>
        <begin position="121"/>
        <end position="142"/>
    </location>
</feature>
<dbReference type="RefSeq" id="XP_003646880.1">
    <property type="nucleotide sequence ID" value="XM_003646832.1"/>
</dbReference>
<dbReference type="GeneID" id="11471954"/>
<feature type="transmembrane region" description="Helical" evidence="12">
    <location>
        <begin position="179"/>
        <end position="200"/>
    </location>
</feature>
<dbReference type="OrthoDB" id="10252502at2759"/>
<dbReference type="InterPro" id="IPR007315">
    <property type="entry name" value="PIG-V/Gpi18"/>
</dbReference>
<sequence>MRMPQRFKRLTVTFFAVKCMQYLIVFFSPSQFDTSTALFLSEYQLYSDLKWYHKLLSWDSVFFVKNAIQFIDNGNKGLSFWWGRAVPQYEHEWVFSPFSWSSLLGYVGSKEVIGFDLVDNIVLKGSLLNFFIHYVSVWILYALTLQTFPKNSELAYKTALLFILSSAGGFLLAPYSEPLSFILAFLGMLMRGYALCYNVYGHISFKYYGWIPYMLSAVAFSLATASRSNCIILGVYYVYDLFKLLKQRDFIRAFWFPFIAGFMMLMLYCYIHYYLPYYFLCPYQQEWCSLSLPIFSIPYTSFYSFLQGKYWNIGFLNYWSLNNVPNFVLSLPNIVLIWYSTIYFSYQYPLESLRPLVYITRLLLIILTFFAHVQIINRVFTFIPLHLWYLSDRLIKTTGYAKGDDKLVYLYIHWLFFWIPLQTVLFAAFLPPA</sequence>
<dbReference type="STRING" id="931890.I6NDC1"/>
<comment type="pathway">
    <text evidence="2 12">Glycolipid biosynthesis; glycosylphosphatidylinositol-anchor biosynthesis.</text>
</comment>
<keyword evidence="8 12" id="KW-0812">Transmembrane</keyword>
<keyword evidence="11 12" id="KW-0472">Membrane</keyword>